<protein>
    <recommendedName>
        <fullName evidence="2">BTB domain-containing protein</fullName>
    </recommendedName>
</protein>
<sequence>MPLTEGISLMTPASQKARRTPEAELTRHPEFYFADGSVVVIVERTAFRVHQSVLSRHSDVFSGMWDVPQPSKVDVYDGCPMVVLMDSVADFTDVMRVLYDPFHFDKLDGKTSLSELISFIAGILRVSTKYNMQILRNKCITIIQDKFPSTLQGCDDVLGRGIQYIPSEIVRIIPLARDTNVPMVLPWAFYLCAHINVDDILANPVLSWRDKALCLAGKERLWELQKRQTHSFLLDFKQSPQCTSGCQGRVIRTLKLDDIERLRANPHPLEEYTDWKSMSLCNKCQTLTETQHKSGREKVWQALPTLFHLHSWDDIRKEQSG</sequence>
<keyword evidence="4" id="KW-1185">Reference proteome</keyword>
<comment type="caution">
    <text evidence="3">The sequence shown here is derived from an EMBL/GenBank/DDBJ whole genome shotgun (WGS) entry which is preliminary data.</text>
</comment>
<dbReference type="OrthoDB" id="3218112at2759"/>
<dbReference type="Gene3D" id="3.30.710.10">
    <property type="entry name" value="Potassium Channel Kv1.1, Chain A"/>
    <property type="match status" value="1"/>
</dbReference>
<evidence type="ECO:0000313" key="4">
    <source>
        <dbReference type="Proteomes" id="UP000567179"/>
    </source>
</evidence>
<proteinExistence type="predicted"/>
<dbReference type="Pfam" id="PF00651">
    <property type="entry name" value="BTB"/>
    <property type="match status" value="1"/>
</dbReference>
<gene>
    <name evidence="3" type="ORF">D9619_005028</name>
</gene>
<feature type="domain" description="BTB" evidence="2">
    <location>
        <begin position="36"/>
        <end position="100"/>
    </location>
</feature>
<dbReference type="InterPro" id="IPR011333">
    <property type="entry name" value="SKP1/BTB/POZ_sf"/>
</dbReference>
<evidence type="ECO:0000259" key="2">
    <source>
        <dbReference type="PROSITE" id="PS50097"/>
    </source>
</evidence>
<reference evidence="3 4" key="1">
    <citation type="journal article" date="2020" name="ISME J.">
        <title>Uncovering the hidden diversity of litter-decomposition mechanisms in mushroom-forming fungi.</title>
        <authorList>
            <person name="Floudas D."/>
            <person name="Bentzer J."/>
            <person name="Ahren D."/>
            <person name="Johansson T."/>
            <person name="Persson P."/>
            <person name="Tunlid A."/>
        </authorList>
    </citation>
    <scope>NUCLEOTIDE SEQUENCE [LARGE SCALE GENOMIC DNA]</scope>
    <source>
        <strain evidence="3 4">CBS 101986</strain>
    </source>
</reference>
<feature type="region of interest" description="Disordered" evidence="1">
    <location>
        <begin position="1"/>
        <end position="22"/>
    </location>
</feature>
<name>A0A8H5BP46_9AGAR</name>
<dbReference type="InterPro" id="IPR000210">
    <property type="entry name" value="BTB/POZ_dom"/>
</dbReference>
<accession>A0A8H5BP46</accession>
<dbReference type="SUPFAM" id="SSF54695">
    <property type="entry name" value="POZ domain"/>
    <property type="match status" value="1"/>
</dbReference>
<dbReference type="EMBL" id="JAACJJ010000014">
    <property type="protein sequence ID" value="KAF5326990.1"/>
    <property type="molecule type" value="Genomic_DNA"/>
</dbReference>
<dbReference type="SMART" id="SM00225">
    <property type="entry name" value="BTB"/>
    <property type="match status" value="1"/>
</dbReference>
<dbReference type="PROSITE" id="PS50097">
    <property type="entry name" value="BTB"/>
    <property type="match status" value="1"/>
</dbReference>
<organism evidence="3 4">
    <name type="scientific">Psilocybe cf. subviscida</name>
    <dbReference type="NCBI Taxonomy" id="2480587"/>
    <lineage>
        <taxon>Eukaryota</taxon>
        <taxon>Fungi</taxon>
        <taxon>Dikarya</taxon>
        <taxon>Basidiomycota</taxon>
        <taxon>Agaricomycotina</taxon>
        <taxon>Agaricomycetes</taxon>
        <taxon>Agaricomycetidae</taxon>
        <taxon>Agaricales</taxon>
        <taxon>Agaricineae</taxon>
        <taxon>Strophariaceae</taxon>
        <taxon>Psilocybe</taxon>
    </lineage>
</organism>
<dbReference type="Proteomes" id="UP000567179">
    <property type="component" value="Unassembled WGS sequence"/>
</dbReference>
<evidence type="ECO:0000313" key="3">
    <source>
        <dbReference type="EMBL" id="KAF5326990.1"/>
    </source>
</evidence>
<dbReference type="AlphaFoldDB" id="A0A8H5BP46"/>
<evidence type="ECO:0000256" key="1">
    <source>
        <dbReference type="SAM" id="MobiDB-lite"/>
    </source>
</evidence>